<dbReference type="PANTHER" id="PTHR33204:SF18">
    <property type="entry name" value="TRANSCRIPTIONAL REGULATORY PROTEIN"/>
    <property type="match status" value="1"/>
</dbReference>
<evidence type="ECO:0000259" key="4">
    <source>
        <dbReference type="PROSITE" id="PS51118"/>
    </source>
</evidence>
<dbReference type="RefSeq" id="WP_353641043.1">
    <property type="nucleotide sequence ID" value="NZ_CP159253.1"/>
</dbReference>
<dbReference type="Pfam" id="PF01638">
    <property type="entry name" value="HxlR"/>
    <property type="match status" value="1"/>
</dbReference>
<gene>
    <name evidence="5" type="ORF">ABVK50_13675</name>
</gene>
<evidence type="ECO:0000256" key="2">
    <source>
        <dbReference type="ARBA" id="ARBA00023125"/>
    </source>
</evidence>
<dbReference type="InterPro" id="IPR002577">
    <property type="entry name" value="HTH_HxlR"/>
</dbReference>
<protein>
    <submittedName>
        <fullName evidence="5">Helix-turn-helix domain-containing protein</fullName>
    </submittedName>
</protein>
<dbReference type="Gene3D" id="1.10.10.10">
    <property type="entry name" value="Winged helix-like DNA-binding domain superfamily/Winged helix DNA-binding domain"/>
    <property type="match status" value="1"/>
</dbReference>
<dbReference type="PROSITE" id="PS51118">
    <property type="entry name" value="HTH_HXLR"/>
    <property type="match status" value="1"/>
</dbReference>
<evidence type="ECO:0000256" key="1">
    <source>
        <dbReference type="ARBA" id="ARBA00023015"/>
    </source>
</evidence>
<evidence type="ECO:0000313" key="5">
    <source>
        <dbReference type="EMBL" id="XCG51453.1"/>
    </source>
</evidence>
<dbReference type="PANTHER" id="PTHR33204">
    <property type="entry name" value="TRANSCRIPTIONAL REGULATOR, MARR FAMILY"/>
    <property type="match status" value="1"/>
</dbReference>
<dbReference type="AlphaFoldDB" id="A0AAU8CX36"/>
<keyword evidence="1" id="KW-0805">Transcription regulation</keyword>
<reference evidence="5" key="1">
    <citation type="submission" date="2024-06" db="EMBL/GenBank/DDBJ databases">
        <title>Mesorhizobium karijinii sp. nov., a symbiont of the iconic Swainsona formosa from arid Australia.</title>
        <authorList>
            <person name="Hill Y.J."/>
            <person name="Watkin E.L.J."/>
            <person name="O'Hara G.W."/>
            <person name="Terpolilli J."/>
            <person name="Tye M.L."/>
            <person name="Kohlmeier M.G."/>
        </authorList>
    </citation>
    <scope>NUCLEOTIDE SEQUENCE</scope>
    <source>
        <strain evidence="5">WSM2240</strain>
    </source>
</reference>
<keyword evidence="3" id="KW-0804">Transcription</keyword>
<keyword evidence="2" id="KW-0238">DNA-binding</keyword>
<accession>A0AAU8CX36</accession>
<name>A0AAU8CX36_9HYPH</name>
<dbReference type="GO" id="GO:0003677">
    <property type="term" value="F:DNA binding"/>
    <property type="evidence" value="ECO:0007669"/>
    <property type="project" value="UniProtKB-KW"/>
</dbReference>
<proteinExistence type="predicted"/>
<dbReference type="SUPFAM" id="SSF46785">
    <property type="entry name" value="Winged helix' DNA-binding domain"/>
    <property type="match status" value="1"/>
</dbReference>
<dbReference type="InterPro" id="IPR036388">
    <property type="entry name" value="WH-like_DNA-bd_sf"/>
</dbReference>
<dbReference type="InterPro" id="IPR036390">
    <property type="entry name" value="WH_DNA-bd_sf"/>
</dbReference>
<sequence>MASPYDLDCPVARTLDIVGEKWTILILRDLLRLGPRRFQDLAAAFPAISPNTLSARLKTLETSGIIAARAYASHPPRNEYVLTDKGRELGPVLLALKRWGEEHT</sequence>
<evidence type="ECO:0000256" key="3">
    <source>
        <dbReference type="ARBA" id="ARBA00023163"/>
    </source>
</evidence>
<dbReference type="EMBL" id="CP159253">
    <property type="protein sequence ID" value="XCG51453.1"/>
    <property type="molecule type" value="Genomic_DNA"/>
</dbReference>
<feature type="domain" description="HTH hxlR-type" evidence="4">
    <location>
        <begin position="9"/>
        <end position="104"/>
    </location>
</feature>
<organism evidence="5">
    <name type="scientific">Mesorhizobium sp. WSM2240</name>
    <dbReference type="NCBI Taxonomy" id="3228851"/>
    <lineage>
        <taxon>Bacteria</taxon>
        <taxon>Pseudomonadati</taxon>
        <taxon>Pseudomonadota</taxon>
        <taxon>Alphaproteobacteria</taxon>
        <taxon>Hyphomicrobiales</taxon>
        <taxon>Phyllobacteriaceae</taxon>
        <taxon>Mesorhizobium</taxon>
    </lineage>
</organism>